<reference evidence="1" key="1">
    <citation type="journal article" date="2020" name="Nature">
        <title>Giant virus diversity and host interactions through global metagenomics.</title>
        <authorList>
            <person name="Schulz F."/>
            <person name="Roux S."/>
            <person name="Paez-Espino D."/>
            <person name="Jungbluth S."/>
            <person name="Walsh D.A."/>
            <person name="Denef V.J."/>
            <person name="McMahon K.D."/>
            <person name="Konstantinidis K.T."/>
            <person name="Eloe-Fadrosh E.A."/>
            <person name="Kyrpides N.C."/>
            <person name="Woyke T."/>
        </authorList>
    </citation>
    <scope>NUCLEOTIDE SEQUENCE</scope>
    <source>
        <strain evidence="1">GVMAG-M-3300023184-135</strain>
    </source>
</reference>
<evidence type="ECO:0000313" key="1">
    <source>
        <dbReference type="EMBL" id="QHT80933.1"/>
    </source>
</evidence>
<protein>
    <submittedName>
        <fullName evidence="1">Uncharacterized protein</fullName>
    </submittedName>
</protein>
<dbReference type="EMBL" id="MN739976">
    <property type="protein sequence ID" value="QHT80933.1"/>
    <property type="molecule type" value="Genomic_DNA"/>
</dbReference>
<organism evidence="1">
    <name type="scientific">viral metagenome</name>
    <dbReference type="NCBI Taxonomy" id="1070528"/>
    <lineage>
        <taxon>unclassified sequences</taxon>
        <taxon>metagenomes</taxon>
        <taxon>organismal metagenomes</taxon>
    </lineage>
</organism>
<accession>A0A6C0HLW3</accession>
<sequence length="212" mass="23337">MAAAGWTWDLGYAAIFGGIGRERDDALATEQEIFEHVLQQQFSGDDSDDAETVKVAEGGEKNVGVLHIVNYYTGEVVAESDLWLRDECYRHMHYEQPGLTGKFLAFEGVRYPENTPFKLHIELDETVEDTLRVVGASAYKGDVPGPALESVVGHLNTEDLSASIMVRGAGSMTWREILASKPAAWTANININIEMSMHNPHAVVVRSAAEEE</sequence>
<proteinExistence type="predicted"/>
<name>A0A6C0HLW3_9ZZZZ</name>
<dbReference type="AlphaFoldDB" id="A0A6C0HLW3"/>